<keyword evidence="1" id="KW-0472">Membrane</keyword>
<dbReference type="EMBL" id="JBHUKY010000014">
    <property type="protein sequence ID" value="MFD2409310.1"/>
    <property type="molecule type" value="Genomic_DNA"/>
</dbReference>
<feature type="transmembrane region" description="Helical" evidence="1">
    <location>
        <begin position="82"/>
        <end position="110"/>
    </location>
</feature>
<evidence type="ECO:0000313" key="2">
    <source>
        <dbReference type="EMBL" id="MFD2409310.1"/>
    </source>
</evidence>
<keyword evidence="1" id="KW-1133">Transmembrane helix</keyword>
<feature type="transmembrane region" description="Helical" evidence="1">
    <location>
        <begin position="162"/>
        <end position="184"/>
    </location>
</feature>
<name>A0ABW5F411_9BACL</name>
<keyword evidence="3" id="KW-1185">Reference proteome</keyword>
<evidence type="ECO:0000256" key="1">
    <source>
        <dbReference type="SAM" id="Phobius"/>
    </source>
</evidence>
<protein>
    <recommendedName>
        <fullName evidence="4">ABC-2 family transporter protein</fullName>
    </recommendedName>
</protein>
<proteinExistence type="predicted"/>
<accession>A0ABW5F411</accession>
<evidence type="ECO:0000313" key="3">
    <source>
        <dbReference type="Proteomes" id="UP001597448"/>
    </source>
</evidence>
<sequence length="257" mass="28235">MVYLHQFKLECRKHFAIFAIFTVLSGLANLYFLFNHGQDIAFVFLLVNMVIGILLPVYIYMDYYREFFTGTMPINHMLPLRTSALFGVKSAVFMLGLTAVWSTTLLDVFLNPEGLYHQRIAHSTSPALGVTYFILSKLCSLPAGLALMGLALAAAKRFRKPALSHLCIAALIVLITGIQFALVIRGSEHFSIGSSAADSFKQYANLLTVSPAGQEQPSNINETINWLSVGMNLLVALLAGAMGSALLNGRKYELHGK</sequence>
<feature type="transmembrane region" description="Helical" evidence="1">
    <location>
        <begin position="15"/>
        <end position="34"/>
    </location>
</feature>
<keyword evidence="1" id="KW-0812">Transmembrane</keyword>
<comment type="caution">
    <text evidence="2">The sequence shown here is derived from an EMBL/GenBank/DDBJ whole genome shotgun (WGS) entry which is preliminary data.</text>
</comment>
<dbReference type="RefSeq" id="WP_209991407.1">
    <property type="nucleotide sequence ID" value="NZ_JBHSVQ010000001.1"/>
</dbReference>
<gene>
    <name evidence="2" type="ORF">ACFSX3_05490</name>
</gene>
<feature type="transmembrane region" description="Helical" evidence="1">
    <location>
        <begin position="40"/>
        <end position="61"/>
    </location>
</feature>
<organism evidence="2 3">
    <name type="scientific">Paenibacillus rhizoplanae</name>
    <dbReference type="NCBI Taxonomy" id="1917181"/>
    <lineage>
        <taxon>Bacteria</taxon>
        <taxon>Bacillati</taxon>
        <taxon>Bacillota</taxon>
        <taxon>Bacilli</taxon>
        <taxon>Bacillales</taxon>
        <taxon>Paenibacillaceae</taxon>
        <taxon>Paenibacillus</taxon>
    </lineage>
</organism>
<feature type="transmembrane region" description="Helical" evidence="1">
    <location>
        <begin position="130"/>
        <end position="155"/>
    </location>
</feature>
<evidence type="ECO:0008006" key="4">
    <source>
        <dbReference type="Google" id="ProtNLM"/>
    </source>
</evidence>
<feature type="transmembrane region" description="Helical" evidence="1">
    <location>
        <begin position="226"/>
        <end position="247"/>
    </location>
</feature>
<dbReference type="Proteomes" id="UP001597448">
    <property type="component" value="Unassembled WGS sequence"/>
</dbReference>
<reference evidence="3" key="1">
    <citation type="journal article" date="2019" name="Int. J. Syst. Evol. Microbiol.">
        <title>The Global Catalogue of Microorganisms (GCM) 10K type strain sequencing project: providing services to taxonomists for standard genome sequencing and annotation.</title>
        <authorList>
            <consortium name="The Broad Institute Genomics Platform"/>
            <consortium name="The Broad Institute Genome Sequencing Center for Infectious Disease"/>
            <person name="Wu L."/>
            <person name="Ma J."/>
        </authorList>
    </citation>
    <scope>NUCLEOTIDE SEQUENCE [LARGE SCALE GENOMIC DNA]</scope>
    <source>
        <strain evidence="3">CCM 8725</strain>
    </source>
</reference>